<dbReference type="Proteomes" id="UP000008070">
    <property type="component" value="Chromosome"/>
</dbReference>
<evidence type="ECO:0000313" key="3">
    <source>
        <dbReference type="Proteomes" id="UP000008070"/>
    </source>
</evidence>
<proteinExistence type="predicted"/>
<feature type="compositionally biased region" description="Polar residues" evidence="1">
    <location>
        <begin position="37"/>
        <end position="46"/>
    </location>
</feature>
<protein>
    <submittedName>
        <fullName evidence="2">Uncharacterized protein</fullName>
    </submittedName>
</protein>
<name>C7CCH4_METED</name>
<sequence length="90" mass="9542">MVADGGASVRRGSAGVGNPDYLPAVARVPNARPPAGSSVSISTLPRSAQPQRSFFWLPHVTNQTPNTATVRFRTELSANEAPPPHELEHS</sequence>
<feature type="region of interest" description="Disordered" evidence="1">
    <location>
        <begin position="1"/>
        <end position="46"/>
    </location>
</feature>
<reference evidence="3" key="1">
    <citation type="journal article" date="2009" name="PLoS ONE">
        <title>Methylobacterium genome sequences: a reference blueprint to investigate microbial metabolism of C1 compounds from natural and industrial sources.</title>
        <authorList>
            <person name="Vuilleumier S."/>
            <person name="Chistoserdova L."/>
            <person name="Lee M.-C."/>
            <person name="Bringel F."/>
            <person name="Lajus A."/>
            <person name="Zhou Y."/>
            <person name="Gourion B."/>
            <person name="Barbe V."/>
            <person name="Chang J."/>
            <person name="Cruveiller S."/>
            <person name="Dossat C."/>
            <person name="Gillett W."/>
            <person name="Gruffaz C."/>
            <person name="Haugen E."/>
            <person name="Hourcade E."/>
            <person name="Levy R."/>
            <person name="Mangenot S."/>
            <person name="Muller E."/>
            <person name="Nadalig T."/>
            <person name="Pagni M."/>
            <person name="Penny C."/>
            <person name="Peyraud R."/>
            <person name="Robinson D.G."/>
            <person name="Roche D."/>
            <person name="Rouy Z."/>
            <person name="Saenampechek C."/>
            <person name="Salvignol G."/>
            <person name="Vallenet D."/>
            <person name="Wu Z."/>
            <person name="Marx C.J."/>
            <person name="Vorholt J.A."/>
            <person name="Olson M.V."/>
            <person name="Kaul R."/>
            <person name="Weissenbach J."/>
            <person name="Medigue C."/>
            <person name="Lidstrom M.E."/>
        </authorList>
    </citation>
    <scope>NUCLEOTIDE SEQUENCE [LARGE SCALE GENOMIC DNA]</scope>
    <source>
        <strain evidence="3">DSM 6343 / CIP 106787 / DM4</strain>
    </source>
</reference>
<evidence type="ECO:0000313" key="2">
    <source>
        <dbReference type="EMBL" id="CAX22521.1"/>
    </source>
</evidence>
<evidence type="ECO:0000256" key="1">
    <source>
        <dbReference type="SAM" id="MobiDB-lite"/>
    </source>
</evidence>
<dbReference type="AlphaFoldDB" id="C7CCH4"/>
<accession>C7CCH4</accession>
<feature type="compositionally biased region" description="Low complexity" evidence="1">
    <location>
        <begin position="23"/>
        <end position="35"/>
    </location>
</feature>
<dbReference type="HOGENOM" id="CLU_2437420_0_0_5"/>
<organism evidence="2 3">
    <name type="scientific">Methylorubrum extorquens (strain DSM 6343 / CIP 106787 / DM4)</name>
    <name type="common">Methylobacterium extorquens</name>
    <dbReference type="NCBI Taxonomy" id="661410"/>
    <lineage>
        <taxon>Bacteria</taxon>
        <taxon>Pseudomonadati</taxon>
        <taxon>Pseudomonadota</taxon>
        <taxon>Alphaproteobacteria</taxon>
        <taxon>Hyphomicrobiales</taxon>
        <taxon>Methylobacteriaceae</taxon>
        <taxon>Methylorubrum</taxon>
    </lineage>
</organism>
<dbReference type="EMBL" id="FP103042">
    <property type="protein sequence ID" value="CAX22521.1"/>
    <property type="molecule type" value="Genomic_DNA"/>
</dbReference>
<gene>
    <name evidence="2" type="ORF">METD_I0889</name>
</gene>
<dbReference type="KEGG" id="mdi:METDI0889"/>